<proteinExistence type="predicted"/>
<evidence type="ECO:0000313" key="2">
    <source>
        <dbReference type="Proteomes" id="UP000196435"/>
    </source>
</evidence>
<dbReference type="EMBL" id="FTLG01000036">
    <property type="protein sequence ID" value="SIP71979.1"/>
    <property type="molecule type" value="Genomic_DNA"/>
</dbReference>
<reference evidence="2" key="1">
    <citation type="submission" date="2016-12" db="EMBL/GenBank/DDBJ databases">
        <authorList>
            <person name="Gaudriault S."/>
        </authorList>
    </citation>
    <scope>NUCLEOTIDE SEQUENCE [LARGE SCALE GENOMIC DNA]</scope>
    <source>
        <strain evidence="2">HGB1681 (deposited as PTA-6826 in the American Type Culture Collection)</strain>
    </source>
</reference>
<sequence length="94" mass="10838">MPFSGLFKTEFEVGDLIFGLADVRARYVDKNPFFSKAKSHFNKGGYPPIYIDQYLTLAEIFRGITTDIYIKKELIEMNLLKVNIPMQLGDLTRN</sequence>
<gene>
    <name evidence="1" type="ORF">XIS1_1300034</name>
</gene>
<dbReference type="AlphaFoldDB" id="A0A1N6MT99"/>
<protein>
    <submittedName>
        <fullName evidence="1">Uncharacterized protein</fullName>
    </submittedName>
</protein>
<organism evidence="1 2">
    <name type="scientific">Xenorhabdus innexi</name>
    <dbReference type="NCBI Taxonomy" id="290109"/>
    <lineage>
        <taxon>Bacteria</taxon>
        <taxon>Pseudomonadati</taxon>
        <taxon>Pseudomonadota</taxon>
        <taxon>Gammaproteobacteria</taxon>
        <taxon>Enterobacterales</taxon>
        <taxon>Morganellaceae</taxon>
        <taxon>Xenorhabdus</taxon>
    </lineage>
</organism>
<dbReference type="RefSeq" id="WP_086955243.1">
    <property type="nucleotide sequence ID" value="NZ_CAWRBJ010000001.1"/>
</dbReference>
<dbReference type="Proteomes" id="UP000196435">
    <property type="component" value="Unassembled WGS sequence"/>
</dbReference>
<name>A0A1N6MT99_9GAMM</name>
<accession>A0A1N6MT99</accession>
<evidence type="ECO:0000313" key="1">
    <source>
        <dbReference type="EMBL" id="SIP71979.1"/>
    </source>
</evidence>